<proteinExistence type="predicted"/>
<dbReference type="EMBL" id="AP027079">
    <property type="protein sequence ID" value="BDU68515.1"/>
    <property type="molecule type" value="Genomic_DNA"/>
</dbReference>
<sequence>MRLLLSLCLASGLLAGEGPRPEILEPGKNAAFLARIMGDTDGGARPWRTFTPPAESASAVVEVVGELSKEELRQVAFQEFVVWFRQDLRKFLRTIGGGMGTEPTNLASATLPVDRFGGNPVPRNVPLGRANF</sequence>
<organism evidence="1 2">
    <name type="scientific">Geothrix oryzae</name>
    <dbReference type="NCBI Taxonomy" id="2927975"/>
    <lineage>
        <taxon>Bacteria</taxon>
        <taxon>Pseudomonadati</taxon>
        <taxon>Acidobacteriota</taxon>
        <taxon>Holophagae</taxon>
        <taxon>Holophagales</taxon>
        <taxon>Holophagaceae</taxon>
        <taxon>Geothrix</taxon>
    </lineage>
</organism>
<keyword evidence="2" id="KW-1185">Reference proteome</keyword>
<accession>A0ABN6UV79</accession>
<name>A0ABN6UV79_9BACT</name>
<evidence type="ECO:0000313" key="1">
    <source>
        <dbReference type="EMBL" id="BDU68515.1"/>
    </source>
</evidence>
<reference evidence="2" key="1">
    <citation type="journal article" date="2023" name="Int. J. Syst. Evol. Microbiol.">
        <title>Mesoterricola silvestris gen. nov., sp. nov., Mesoterricola sediminis sp. nov., Geothrix oryzae sp. nov., Geothrix edaphica sp. nov., Geothrix rubra sp. nov., and Geothrix limicola sp. nov., six novel members of Acidobacteriota isolated from soils.</title>
        <authorList>
            <person name="Itoh H."/>
            <person name="Sugisawa Y."/>
            <person name="Mise K."/>
            <person name="Xu Z."/>
            <person name="Kuniyasu M."/>
            <person name="Ushijima N."/>
            <person name="Kawano K."/>
            <person name="Kobayashi E."/>
            <person name="Shiratori Y."/>
            <person name="Masuda Y."/>
            <person name="Senoo K."/>
        </authorList>
    </citation>
    <scope>NUCLEOTIDE SEQUENCE [LARGE SCALE GENOMIC DNA]</scope>
    <source>
        <strain evidence="2">Red222</strain>
    </source>
</reference>
<evidence type="ECO:0000313" key="2">
    <source>
        <dbReference type="Proteomes" id="UP001242010"/>
    </source>
</evidence>
<gene>
    <name evidence="1" type="ORF">GETHOR_06160</name>
</gene>
<protein>
    <submittedName>
        <fullName evidence="1">Uncharacterized protein</fullName>
    </submittedName>
</protein>
<dbReference type="RefSeq" id="WP_286355152.1">
    <property type="nucleotide sequence ID" value="NZ_AP027079.1"/>
</dbReference>
<dbReference type="Proteomes" id="UP001242010">
    <property type="component" value="Chromosome"/>
</dbReference>